<feature type="chain" id="PRO_5023912933" evidence="1">
    <location>
        <begin position="28"/>
        <end position="124"/>
    </location>
</feature>
<protein>
    <submittedName>
        <fullName evidence="2">Uncharacterized protein</fullName>
    </submittedName>
</protein>
<organism evidence="2 3">
    <name type="scientific">Streptomyces kanamyceticus</name>
    <dbReference type="NCBI Taxonomy" id="1967"/>
    <lineage>
        <taxon>Bacteria</taxon>
        <taxon>Bacillati</taxon>
        <taxon>Actinomycetota</taxon>
        <taxon>Actinomycetes</taxon>
        <taxon>Kitasatosporales</taxon>
        <taxon>Streptomycetaceae</taxon>
        <taxon>Streptomyces</taxon>
    </lineage>
</organism>
<dbReference type="Proteomes" id="UP000325529">
    <property type="component" value="Chromosome"/>
</dbReference>
<dbReference type="SUPFAM" id="SSF49695">
    <property type="entry name" value="gamma-Crystallin-like"/>
    <property type="match status" value="1"/>
</dbReference>
<dbReference type="AlphaFoldDB" id="A0A5J6GRZ6"/>
<keyword evidence="3" id="KW-1185">Reference proteome</keyword>
<gene>
    <name evidence="2" type="ORF">CP970_43970</name>
</gene>
<name>A0A5J6GRZ6_STRKN</name>
<dbReference type="InterPro" id="IPR011024">
    <property type="entry name" value="G_crystallin-like"/>
</dbReference>
<feature type="signal peptide" evidence="1">
    <location>
        <begin position="1"/>
        <end position="27"/>
    </location>
</feature>
<evidence type="ECO:0000256" key="1">
    <source>
        <dbReference type="SAM" id="SignalP"/>
    </source>
</evidence>
<sequence length="124" mass="12904">MRCAIGSLAVILLTSMLSVGIAAPSFAHEGIEAGALTVYKDTGFSGGWHSFTGSDGNLEDNKWNDGTGSVNDSISSLKNTSSHTVLLCTGAGYTGPFITVRPGQAVSEVVNDALREHISSIKFL</sequence>
<dbReference type="EMBL" id="CP023699">
    <property type="protein sequence ID" value="QEU96961.1"/>
    <property type="molecule type" value="Genomic_DNA"/>
</dbReference>
<accession>A0A5J6GRZ6</accession>
<dbReference type="Pfam" id="PF03995">
    <property type="entry name" value="Inhibitor_I36"/>
    <property type="match status" value="1"/>
</dbReference>
<keyword evidence="1" id="KW-0732">Signal</keyword>
<evidence type="ECO:0000313" key="3">
    <source>
        <dbReference type="Proteomes" id="UP000325529"/>
    </source>
</evidence>
<dbReference type="KEGG" id="ska:CP970_43970"/>
<proteinExistence type="predicted"/>
<dbReference type="Gene3D" id="2.60.20.10">
    <property type="entry name" value="Crystallins"/>
    <property type="match status" value="1"/>
</dbReference>
<evidence type="ECO:0000313" key="2">
    <source>
        <dbReference type="EMBL" id="QEU96961.1"/>
    </source>
</evidence>
<reference evidence="2 3" key="1">
    <citation type="submission" date="2017-09" db="EMBL/GenBank/DDBJ databases">
        <authorList>
            <person name="Lee N."/>
            <person name="Cho B.-K."/>
        </authorList>
    </citation>
    <scope>NUCLEOTIDE SEQUENCE [LARGE SCALE GENOMIC DNA]</scope>
    <source>
        <strain evidence="2 3">ATCC 12853</strain>
    </source>
</reference>